<feature type="transmembrane region" description="Helical" evidence="1">
    <location>
        <begin position="107"/>
        <end position="125"/>
    </location>
</feature>
<evidence type="ECO:0000256" key="1">
    <source>
        <dbReference type="SAM" id="Phobius"/>
    </source>
</evidence>
<comment type="caution">
    <text evidence="2">The sequence shown here is derived from an EMBL/GenBank/DDBJ whole genome shotgun (WGS) entry which is preliminary data.</text>
</comment>
<organism evidence="2 3">
    <name type="scientific">Mycobacterium florentinum</name>
    <dbReference type="NCBI Taxonomy" id="292462"/>
    <lineage>
        <taxon>Bacteria</taxon>
        <taxon>Bacillati</taxon>
        <taxon>Actinomycetota</taxon>
        <taxon>Actinomycetes</taxon>
        <taxon>Mycobacteriales</taxon>
        <taxon>Mycobacteriaceae</taxon>
        <taxon>Mycobacterium</taxon>
        <taxon>Mycobacterium simiae complex</taxon>
    </lineage>
</organism>
<keyword evidence="3" id="KW-1185">Reference proteome</keyword>
<evidence type="ECO:0000313" key="2">
    <source>
        <dbReference type="EMBL" id="ORV53146.1"/>
    </source>
</evidence>
<dbReference type="Proteomes" id="UP000193010">
    <property type="component" value="Unassembled WGS sequence"/>
</dbReference>
<dbReference type="STRING" id="292462.AWC05_20610"/>
<name>A0A1X1U8K7_MYCFL</name>
<dbReference type="RefSeq" id="WP_085222079.1">
    <property type="nucleotide sequence ID" value="NZ_AP022576.1"/>
</dbReference>
<feature type="transmembrane region" description="Helical" evidence="1">
    <location>
        <begin position="168"/>
        <end position="189"/>
    </location>
</feature>
<dbReference type="OrthoDB" id="4753036at2"/>
<dbReference type="EMBL" id="LQOV01000014">
    <property type="protein sequence ID" value="ORV53146.1"/>
    <property type="molecule type" value="Genomic_DNA"/>
</dbReference>
<reference evidence="2 3" key="1">
    <citation type="submission" date="2016-01" db="EMBL/GenBank/DDBJ databases">
        <title>The new phylogeny of the genus Mycobacterium.</title>
        <authorList>
            <person name="Tarcisio F."/>
            <person name="Conor M."/>
            <person name="Antonella G."/>
            <person name="Elisabetta G."/>
            <person name="Giulia F.S."/>
            <person name="Sara T."/>
            <person name="Anna F."/>
            <person name="Clotilde B."/>
            <person name="Roberto B."/>
            <person name="Veronica D.S."/>
            <person name="Fabio R."/>
            <person name="Monica P."/>
            <person name="Olivier J."/>
            <person name="Enrico T."/>
            <person name="Nicola S."/>
        </authorList>
    </citation>
    <scope>NUCLEOTIDE SEQUENCE [LARGE SCALE GENOMIC DNA]</scope>
    <source>
        <strain evidence="2 3">DSM 44852</strain>
    </source>
</reference>
<proteinExistence type="predicted"/>
<protein>
    <submittedName>
        <fullName evidence="2">Uncharacterized protein</fullName>
    </submittedName>
</protein>
<feature type="transmembrane region" description="Helical" evidence="1">
    <location>
        <begin position="67"/>
        <end position="87"/>
    </location>
</feature>
<feature type="transmembrane region" description="Helical" evidence="1">
    <location>
        <begin position="20"/>
        <end position="46"/>
    </location>
</feature>
<keyword evidence="1" id="KW-1133">Transmembrane helix</keyword>
<sequence length="209" mass="22954">MIGLSGQELVAQYYGAHQQSIMIGMAVSMVVAFLYLPWCCLLSGLINDEERGATNVLSRMELTGGALTAWSLGFCPGLWLLAATFVHDLDPNIVKAFHVFGWFTYDMTFGITTVQCVGVGLWTVLNKRQTMFPAWAGWCTIAVGTIFLTLVVLPWIKAGPFTVSGTWNFFVVFGSWLFAFFGLYSYFIVKELTGRLKDATSPSAAVSVA</sequence>
<gene>
    <name evidence="2" type="ORF">AWC05_20610</name>
</gene>
<keyword evidence="1" id="KW-0812">Transmembrane</keyword>
<dbReference type="AlphaFoldDB" id="A0A1X1U8K7"/>
<keyword evidence="1" id="KW-0472">Membrane</keyword>
<feature type="transmembrane region" description="Helical" evidence="1">
    <location>
        <begin position="132"/>
        <end position="156"/>
    </location>
</feature>
<accession>A0A1X1U8K7</accession>
<evidence type="ECO:0000313" key="3">
    <source>
        <dbReference type="Proteomes" id="UP000193010"/>
    </source>
</evidence>